<keyword evidence="1" id="KW-0812">Transmembrane</keyword>
<evidence type="ECO:0000313" key="2">
    <source>
        <dbReference type="EMBL" id="MBB4119578.1"/>
    </source>
</evidence>
<dbReference type="AlphaFoldDB" id="A0A840EN81"/>
<dbReference type="EMBL" id="JACIFO010000007">
    <property type="protein sequence ID" value="MBB4119578.1"/>
    <property type="molecule type" value="Genomic_DNA"/>
</dbReference>
<evidence type="ECO:0000256" key="1">
    <source>
        <dbReference type="SAM" id="Phobius"/>
    </source>
</evidence>
<accession>A0A840EN81</accession>
<name>A0A840EN81_9FLAO</name>
<proteinExistence type="predicted"/>
<protein>
    <submittedName>
        <fullName evidence="2">Tetratricopeptide (TPR) repeat protein</fullName>
    </submittedName>
</protein>
<comment type="caution">
    <text evidence="2">The sequence shown here is derived from an EMBL/GenBank/DDBJ whole genome shotgun (WGS) entry which is preliminary data.</text>
</comment>
<organism evidence="2 3">
    <name type="scientific">Mesonia hippocampi</name>
    <dbReference type="NCBI Taxonomy" id="1628250"/>
    <lineage>
        <taxon>Bacteria</taxon>
        <taxon>Pseudomonadati</taxon>
        <taxon>Bacteroidota</taxon>
        <taxon>Flavobacteriia</taxon>
        <taxon>Flavobacteriales</taxon>
        <taxon>Flavobacteriaceae</taxon>
        <taxon>Mesonia</taxon>
    </lineage>
</organism>
<gene>
    <name evidence="2" type="ORF">GGR32_001880</name>
</gene>
<dbReference type="SUPFAM" id="SSF48452">
    <property type="entry name" value="TPR-like"/>
    <property type="match status" value="1"/>
</dbReference>
<evidence type="ECO:0000313" key="3">
    <source>
        <dbReference type="Proteomes" id="UP000553034"/>
    </source>
</evidence>
<sequence>MPTNEDLLMATYKKRGYKPKAKKEKEQIPGEEEVYVEGESTTEEVFDTLDQGANRTEEWVSKNQKPIFIGIGVVVVAVLAYIGFDKFIQQPKEIEAANEMGQAQIYFENAQNATSATQDSLYNMALNGGAGKFGFLDITEAYSGTNAANLAHYYAGMSLLKTGKYKEAISQLESFKSEDQILSVLAKGAIGDAFMQLEQPKEALSYYEKAAAMQANGFTAPKYLLKSAIAAIQLNEGGTAVKHLEKIKEAYPNATEAEKVPAYLGQAKAMQ</sequence>
<dbReference type="InterPro" id="IPR011990">
    <property type="entry name" value="TPR-like_helical_dom_sf"/>
</dbReference>
<dbReference type="Proteomes" id="UP000553034">
    <property type="component" value="Unassembled WGS sequence"/>
</dbReference>
<feature type="transmembrane region" description="Helical" evidence="1">
    <location>
        <begin position="67"/>
        <end position="84"/>
    </location>
</feature>
<keyword evidence="1" id="KW-0472">Membrane</keyword>
<reference evidence="2 3" key="1">
    <citation type="submission" date="2020-08" db="EMBL/GenBank/DDBJ databases">
        <title>Genomic Encyclopedia of Type Strains, Phase IV (KMG-IV): sequencing the most valuable type-strain genomes for metagenomic binning, comparative biology and taxonomic classification.</title>
        <authorList>
            <person name="Goeker M."/>
        </authorList>
    </citation>
    <scope>NUCLEOTIDE SEQUENCE [LARGE SCALE GENOMIC DNA]</scope>
    <source>
        <strain evidence="2 3">DSM 29568</strain>
    </source>
</reference>
<keyword evidence="3" id="KW-1185">Reference proteome</keyword>
<dbReference type="Gene3D" id="1.25.40.10">
    <property type="entry name" value="Tetratricopeptide repeat domain"/>
    <property type="match status" value="1"/>
</dbReference>
<keyword evidence="1" id="KW-1133">Transmembrane helix</keyword>